<organism evidence="10 11">
    <name type="scientific">Candidatus Opimibacter skivensis</name>
    <dbReference type="NCBI Taxonomy" id="2982028"/>
    <lineage>
        <taxon>Bacteria</taxon>
        <taxon>Pseudomonadati</taxon>
        <taxon>Bacteroidota</taxon>
        <taxon>Saprospiria</taxon>
        <taxon>Saprospirales</taxon>
        <taxon>Saprospiraceae</taxon>
        <taxon>Candidatus Opimibacter</taxon>
    </lineage>
</organism>
<evidence type="ECO:0000313" key="10">
    <source>
        <dbReference type="EMBL" id="MBK9984783.1"/>
    </source>
</evidence>
<dbReference type="GO" id="GO:0005886">
    <property type="term" value="C:plasma membrane"/>
    <property type="evidence" value="ECO:0007669"/>
    <property type="project" value="UniProtKB-SubCell"/>
</dbReference>
<comment type="subcellular location">
    <subcellularLocation>
        <location evidence="1">Cell membrane</location>
        <topology evidence="1">Single-pass membrane protein</topology>
    </subcellularLocation>
    <subcellularLocation>
        <location evidence="7">Cell membrane</location>
        <topology evidence="7">Single-pass type II membrane protein</topology>
    </subcellularLocation>
</comment>
<dbReference type="InterPro" id="IPR003400">
    <property type="entry name" value="ExbD"/>
</dbReference>
<reference evidence="10 11" key="1">
    <citation type="submission" date="2020-10" db="EMBL/GenBank/DDBJ databases">
        <title>Connecting structure to function with the recovery of over 1000 high-quality activated sludge metagenome-assembled genomes encoding full-length rRNA genes using long-read sequencing.</title>
        <authorList>
            <person name="Singleton C.M."/>
            <person name="Petriglieri F."/>
            <person name="Kristensen J.M."/>
            <person name="Kirkegaard R.H."/>
            <person name="Michaelsen T.Y."/>
            <person name="Andersen M.H."/>
            <person name="Karst S.M."/>
            <person name="Dueholm M.S."/>
            <person name="Nielsen P.H."/>
            <person name="Albertsen M."/>
        </authorList>
    </citation>
    <scope>NUCLEOTIDE SEQUENCE [LARGE SCALE GENOMIC DNA]</scope>
    <source>
        <strain evidence="10">Ribe_18-Q3-R11-54_MAXAC.273</strain>
    </source>
</reference>
<evidence type="ECO:0000256" key="8">
    <source>
        <dbReference type="SAM" id="MobiDB-lite"/>
    </source>
</evidence>
<dbReference type="PANTHER" id="PTHR30558:SF3">
    <property type="entry name" value="BIOPOLYMER TRANSPORT PROTEIN EXBD-RELATED"/>
    <property type="match status" value="1"/>
</dbReference>
<keyword evidence="6 9" id="KW-0472">Membrane</keyword>
<dbReference type="GO" id="GO:0015031">
    <property type="term" value="P:protein transport"/>
    <property type="evidence" value="ECO:0007669"/>
    <property type="project" value="UniProtKB-KW"/>
</dbReference>
<feature type="compositionally biased region" description="Basic residues" evidence="8">
    <location>
        <begin position="11"/>
        <end position="22"/>
    </location>
</feature>
<comment type="caution">
    <text evidence="10">The sequence shown here is derived from an EMBL/GenBank/DDBJ whole genome shotgun (WGS) entry which is preliminary data.</text>
</comment>
<accession>A0A9D7SX05</accession>
<feature type="transmembrane region" description="Helical" evidence="9">
    <location>
        <begin position="29"/>
        <end position="49"/>
    </location>
</feature>
<gene>
    <name evidence="10" type="ORF">IPP15_20875</name>
</gene>
<keyword evidence="4 7" id="KW-0812">Transmembrane</keyword>
<dbReference type="GO" id="GO:0022857">
    <property type="term" value="F:transmembrane transporter activity"/>
    <property type="evidence" value="ECO:0007669"/>
    <property type="project" value="InterPro"/>
</dbReference>
<feature type="region of interest" description="Disordered" evidence="8">
    <location>
        <begin position="1"/>
        <end position="22"/>
    </location>
</feature>
<evidence type="ECO:0000256" key="4">
    <source>
        <dbReference type="ARBA" id="ARBA00022692"/>
    </source>
</evidence>
<evidence type="ECO:0000256" key="2">
    <source>
        <dbReference type="ARBA" id="ARBA00005811"/>
    </source>
</evidence>
<evidence type="ECO:0000256" key="6">
    <source>
        <dbReference type="ARBA" id="ARBA00023136"/>
    </source>
</evidence>
<dbReference type="Pfam" id="PF02472">
    <property type="entry name" value="ExbD"/>
    <property type="match status" value="1"/>
</dbReference>
<evidence type="ECO:0000256" key="9">
    <source>
        <dbReference type="SAM" id="Phobius"/>
    </source>
</evidence>
<sequence>MAEMNVSGGGGHKKDKKVRGKKMSTRVDLTPMVDLGFLLITFFMLATTFNKPKTMEVNKPAKDDIKKEEEPPIKMSKTATLMLGKGDKIYAYVSPDEIDETTQISLDSIDYSPNGLRKFIQRRQNEVQAQWGNKDDLFIMIKPLPSSSFKNIVDALDEMTINDVKRYAILAPNDPIDSLIALRAGQSRK</sequence>
<dbReference type="EMBL" id="JADKGY010000031">
    <property type="protein sequence ID" value="MBK9984783.1"/>
    <property type="molecule type" value="Genomic_DNA"/>
</dbReference>
<dbReference type="AlphaFoldDB" id="A0A9D7SX05"/>
<keyword evidence="5 9" id="KW-1133">Transmembrane helix</keyword>
<comment type="similarity">
    <text evidence="2 7">Belongs to the ExbD/TolR family.</text>
</comment>
<evidence type="ECO:0000256" key="1">
    <source>
        <dbReference type="ARBA" id="ARBA00004162"/>
    </source>
</evidence>
<name>A0A9D7SX05_9BACT</name>
<evidence type="ECO:0000313" key="11">
    <source>
        <dbReference type="Proteomes" id="UP000808337"/>
    </source>
</evidence>
<evidence type="ECO:0000256" key="3">
    <source>
        <dbReference type="ARBA" id="ARBA00022475"/>
    </source>
</evidence>
<dbReference type="PANTHER" id="PTHR30558">
    <property type="entry name" value="EXBD MEMBRANE COMPONENT OF PMF-DRIVEN MACROMOLECULE IMPORT SYSTEM"/>
    <property type="match status" value="1"/>
</dbReference>
<evidence type="ECO:0000256" key="5">
    <source>
        <dbReference type="ARBA" id="ARBA00022989"/>
    </source>
</evidence>
<evidence type="ECO:0000256" key="7">
    <source>
        <dbReference type="RuleBase" id="RU003879"/>
    </source>
</evidence>
<keyword evidence="7" id="KW-0813">Transport</keyword>
<keyword evidence="7" id="KW-0653">Protein transport</keyword>
<dbReference type="Proteomes" id="UP000808337">
    <property type="component" value="Unassembled WGS sequence"/>
</dbReference>
<proteinExistence type="inferred from homology"/>
<protein>
    <submittedName>
        <fullName evidence="10">Biopolymer transporter ExbD</fullName>
    </submittedName>
</protein>
<keyword evidence="3" id="KW-1003">Cell membrane</keyword>